<dbReference type="OrthoDB" id="18786at2759"/>
<feature type="compositionally biased region" description="Low complexity" evidence="5">
    <location>
        <begin position="31"/>
        <end position="49"/>
    </location>
</feature>
<name>A0A5J5AA75_9ASTE</name>
<evidence type="ECO:0000313" key="9">
    <source>
        <dbReference type="Proteomes" id="UP000325577"/>
    </source>
</evidence>
<proteinExistence type="predicted"/>
<dbReference type="Pfam" id="PF10392">
    <property type="entry name" value="COG5_N"/>
    <property type="match status" value="1"/>
</dbReference>
<organism evidence="8 9">
    <name type="scientific">Nyssa sinensis</name>
    <dbReference type="NCBI Taxonomy" id="561372"/>
    <lineage>
        <taxon>Eukaryota</taxon>
        <taxon>Viridiplantae</taxon>
        <taxon>Streptophyta</taxon>
        <taxon>Embryophyta</taxon>
        <taxon>Tracheophyta</taxon>
        <taxon>Spermatophyta</taxon>
        <taxon>Magnoliopsida</taxon>
        <taxon>eudicotyledons</taxon>
        <taxon>Gunneridae</taxon>
        <taxon>Pentapetalae</taxon>
        <taxon>asterids</taxon>
        <taxon>Cornales</taxon>
        <taxon>Nyssaceae</taxon>
        <taxon>Nyssa</taxon>
    </lineage>
</organism>
<evidence type="ECO:0000313" key="8">
    <source>
        <dbReference type="EMBL" id="KAA8526201.1"/>
    </source>
</evidence>
<reference evidence="8 9" key="1">
    <citation type="submission" date="2019-09" db="EMBL/GenBank/DDBJ databases">
        <title>A chromosome-level genome assembly of the Chinese tupelo Nyssa sinensis.</title>
        <authorList>
            <person name="Yang X."/>
            <person name="Kang M."/>
            <person name="Yang Y."/>
            <person name="Xiong H."/>
            <person name="Wang M."/>
            <person name="Zhang Z."/>
            <person name="Wang Z."/>
            <person name="Wu H."/>
            <person name="Ma T."/>
            <person name="Liu J."/>
            <person name="Xi Z."/>
        </authorList>
    </citation>
    <scope>NUCLEOTIDE SEQUENCE [LARGE SCALE GENOMIC DNA]</scope>
    <source>
        <strain evidence="8">J267</strain>
        <tissue evidence="8">Leaf</tissue>
    </source>
</reference>
<dbReference type="Proteomes" id="UP000325577">
    <property type="component" value="Linkage Group LG3"/>
</dbReference>
<dbReference type="GO" id="GO:0000139">
    <property type="term" value="C:Golgi membrane"/>
    <property type="evidence" value="ECO:0007669"/>
    <property type="project" value="UniProtKB-SubCell"/>
</dbReference>
<evidence type="ECO:0000259" key="7">
    <source>
        <dbReference type="Pfam" id="PF20649"/>
    </source>
</evidence>
<evidence type="ECO:0000256" key="1">
    <source>
        <dbReference type="ARBA" id="ARBA00004395"/>
    </source>
</evidence>
<feature type="domain" description="Conserved oligomeric Golgi complex subunit 5 N-terminal" evidence="6">
    <location>
        <begin position="66"/>
        <end position="189"/>
    </location>
</feature>
<dbReference type="InterPro" id="IPR019465">
    <property type="entry name" value="Cog5"/>
</dbReference>
<protein>
    <recommendedName>
        <fullName evidence="2">Conserved oligomeric Golgi complex subunit 5</fullName>
    </recommendedName>
</protein>
<feature type="region of interest" description="Disordered" evidence="5">
    <location>
        <begin position="1"/>
        <end position="49"/>
    </location>
</feature>
<dbReference type="EMBL" id="CM018046">
    <property type="protein sequence ID" value="KAA8526201.1"/>
    <property type="molecule type" value="Genomic_DNA"/>
</dbReference>
<keyword evidence="4" id="KW-0472">Membrane</keyword>
<evidence type="ECO:0000256" key="3">
    <source>
        <dbReference type="ARBA" id="ARBA00023034"/>
    </source>
</evidence>
<evidence type="ECO:0000256" key="2">
    <source>
        <dbReference type="ARBA" id="ARBA00020974"/>
    </source>
</evidence>
<evidence type="ECO:0000256" key="4">
    <source>
        <dbReference type="ARBA" id="ARBA00023136"/>
    </source>
</evidence>
<evidence type="ECO:0000256" key="5">
    <source>
        <dbReference type="SAM" id="MobiDB-lite"/>
    </source>
</evidence>
<dbReference type="GO" id="GO:0006891">
    <property type="term" value="P:intra-Golgi vesicle-mediated transport"/>
    <property type="evidence" value="ECO:0007669"/>
    <property type="project" value="InterPro"/>
</dbReference>
<dbReference type="InterPro" id="IPR049176">
    <property type="entry name" value="COG5_N"/>
</dbReference>
<keyword evidence="3" id="KW-0333">Golgi apparatus</keyword>
<evidence type="ECO:0000259" key="6">
    <source>
        <dbReference type="Pfam" id="PF10392"/>
    </source>
</evidence>
<sequence length="891" mass="97165">MASPAIQRSPVPSSSSPLQRLSTFKDRTTNTPTSAIATPQSSTTPATAPLSLSSPLDSFASDPIFSAFLSPDFDSTRFSSAALSSGSAAARAEKLQDGIRLLEKQLRSEVLSRHHDLLSQLSSLKDADSALAALRSAVSNLQSSVRRVRSEIADPHRQIRAKTIQLSNLHHTTELLQSTIRVVRLSKKLRDVMTTGESEPEKLDLSKAAQLHCEILSLCNENELTGIAAIDEELNWVFEAGQKLRSEGMKVLERGLEGLNQAEVGAGLQVFYNLGELRATVDGLINKYKSQVVKSVSVALDMKAISASSGGGFGPGGIQRSGTPQIGGGAKAKEALWQRLSTCMDQLHSIVVAVWNLQRVLSKKRDPFTHVLLLDEVLQEGDPMLTDRVWEAFVKYFASQMKSAFTASSFVKEIFTVGYPKLFSMVENLLERISRDTDVKGVLPAISSVGKDQMVAAIEIFQTAFLALCLSRLSDLVNTVFPVSSRGSVPSKEHISRIISRIQEEIEAVQMDARLTLLVLREISKVLLLLAERAEYQISTGPEARQITGPATPAQLKNFALCQHLQEIHARISSMMTGLPTIASDVLSVSLGTIYGVACDSVTSLFQAMLERLESCILQIHEQKFGVLGVDAAMDNNASPYMEDLQKCILHFRSEFLSRLLPSSANAITTGTETICTRLVRSMASRVLIFFIRHASLVRPLSESGKLRMARDMAELELAVGQNLFPVEQLGAPYRALRAFRPVIFLETSQLGSIPSSSRSPTKCHTSPSLLSRPRRTAVAIAKEQTYGCTIFTMDGFAGGGSNLERYQSNSGRLCCKGKGKRRQGVQPCISSYDASRLIFIREYSSVTETLMMPVVGVPSGFTPNQDLKCSIISVFHVSSTVSSFGRCSFG</sequence>
<feature type="domain" description="Conserved oligomeric Golgi complex subunit 5 helical" evidence="7">
    <location>
        <begin position="224"/>
        <end position="429"/>
    </location>
</feature>
<dbReference type="PANTHER" id="PTHR13228:SF3">
    <property type="entry name" value="CONSERVED OLIGOMERIC GOLGI COMPLEX SUBUNIT 5"/>
    <property type="match status" value="1"/>
</dbReference>
<feature type="compositionally biased region" description="Polar residues" evidence="5">
    <location>
        <begin position="10"/>
        <end position="22"/>
    </location>
</feature>
<dbReference type="PANTHER" id="PTHR13228">
    <property type="entry name" value="CONSERVED OLIGOMERIC GOLGI COMPLEX COMPONENT 5"/>
    <property type="match status" value="1"/>
</dbReference>
<comment type="subcellular location">
    <subcellularLocation>
        <location evidence="1">Golgi apparatus membrane</location>
        <topology evidence="1">Peripheral membrane protein</topology>
    </subcellularLocation>
</comment>
<dbReference type="Pfam" id="PF20649">
    <property type="entry name" value="COG5_C"/>
    <property type="match status" value="1"/>
</dbReference>
<gene>
    <name evidence="8" type="ORF">F0562_008060</name>
</gene>
<keyword evidence="9" id="KW-1185">Reference proteome</keyword>
<accession>A0A5J5AA75</accession>
<dbReference type="GO" id="GO:0017119">
    <property type="term" value="C:Golgi transport complex"/>
    <property type="evidence" value="ECO:0007669"/>
    <property type="project" value="InterPro"/>
</dbReference>
<dbReference type="InterPro" id="IPR048485">
    <property type="entry name" value="COG5_helical"/>
</dbReference>
<dbReference type="AlphaFoldDB" id="A0A5J5AA75"/>